<evidence type="ECO:0000313" key="2">
    <source>
        <dbReference type="Proteomes" id="UP000625316"/>
    </source>
</evidence>
<accession>A0A928VMJ7</accession>
<keyword evidence="2" id="KW-1185">Reference proteome</keyword>
<dbReference type="EMBL" id="JADEXQ010000013">
    <property type="protein sequence ID" value="MBE9029260.1"/>
    <property type="molecule type" value="Genomic_DNA"/>
</dbReference>
<dbReference type="Proteomes" id="UP000625316">
    <property type="component" value="Unassembled WGS sequence"/>
</dbReference>
<proteinExistence type="predicted"/>
<sequence length="271" mass="30325">MTENSHFRQYLQATWHKLAISMLFALTAGLIYALPLQAAALPPKPDTGYLEGVVSMYEQVKTAPDSPSNRAFQAVLDQLFKPAAVQIPFRFVSESAGHRSINYAGNIYFSQGALFINYDTTESDELFATVDGQLYSWKPDATEGVILKRFPGDTLAFVMYMIDPSAIMRSIYSTYLEKPNEFTVSTDSSGTKSIIFKQVQNGFKGIRLQENPFWLKAFMLEPSQNEGIDVGNLEVDPPIALDQLPKGLTVLPTTVTFKPTQESLKNRMTYF</sequence>
<dbReference type="RefSeq" id="WP_264324080.1">
    <property type="nucleotide sequence ID" value="NZ_JADEXQ010000013.1"/>
</dbReference>
<comment type="caution">
    <text evidence="1">The sequence shown here is derived from an EMBL/GenBank/DDBJ whole genome shotgun (WGS) entry which is preliminary data.</text>
</comment>
<gene>
    <name evidence="1" type="ORF">IQ266_05730</name>
</gene>
<organism evidence="1 2">
    <name type="scientific">Romeriopsis navalis LEGE 11480</name>
    <dbReference type="NCBI Taxonomy" id="2777977"/>
    <lineage>
        <taxon>Bacteria</taxon>
        <taxon>Bacillati</taxon>
        <taxon>Cyanobacteriota</taxon>
        <taxon>Cyanophyceae</taxon>
        <taxon>Leptolyngbyales</taxon>
        <taxon>Leptolyngbyaceae</taxon>
        <taxon>Romeriopsis</taxon>
        <taxon>Romeriopsis navalis</taxon>
    </lineage>
</organism>
<protein>
    <submittedName>
        <fullName evidence="1">Uncharacterized protein</fullName>
    </submittedName>
</protein>
<evidence type="ECO:0000313" key="1">
    <source>
        <dbReference type="EMBL" id="MBE9029260.1"/>
    </source>
</evidence>
<reference evidence="1" key="1">
    <citation type="submission" date="2020-10" db="EMBL/GenBank/DDBJ databases">
        <authorList>
            <person name="Castelo-Branco R."/>
            <person name="Eusebio N."/>
            <person name="Adriana R."/>
            <person name="Vieira A."/>
            <person name="Brugerolle De Fraissinette N."/>
            <person name="Rezende De Castro R."/>
            <person name="Schneider M.P."/>
            <person name="Vasconcelos V."/>
            <person name="Leao P.N."/>
        </authorList>
    </citation>
    <scope>NUCLEOTIDE SEQUENCE</scope>
    <source>
        <strain evidence="1">LEGE 11480</strain>
    </source>
</reference>
<name>A0A928VMJ7_9CYAN</name>
<dbReference type="AlphaFoldDB" id="A0A928VMJ7"/>